<sequence>MIGRACLPASLLAYLLVVDLLGYPLPLSVFHSLPLFSASRLLGWSGPLAAAAPLLIDRQPASPLSRLLSSSHPSRPGEADARPHPSIFRSFHCHRPRSQLSRWHNRQRIAVRRVVLCCGAVPAPTTNLLHHQMNNQKRFRAHAPSFPSFLLPPCFSSRQRFRRVSRTCVDAFLLAAQ</sequence>
<accession>A0ABR1YN53</accession>
<name>A0ABR1YN53_9PEZI</name>
<evidence type="ECO:0000313" key="1">
    <source>
        <dbReference type="EMBL" id="KAK8233393.1"/>
    </source>
</evidence>
<gene>
    <name evidence="1" type="ORF">HDK90DRAFT_486557</name>
</gene>
<protein>
    <recommendedName>
        <fullName evidence="3">Secreted protein</fullName>
    </recommendedName>
</protein>
<dbReference type="EMBL" id="JBBWRZ010000006">
    <property type="protein sequence ID" value="KAK8233393.1"/>
    <property type="molecule type" value="Genomic_DNA"/>
</dbReference>
<keyword evidence="2" id="KW-1185">Reference proteome</keyword>
<reference evidence="1 2" key="1">
    <citation type="submission" date="2024-04" db="EMBL/GenBank/DDBJ databases">
        <title>Phyllosticta paracitricarpa is synonymous to the EU quarantine fungus P. citricarpa based on phylogenomic analyses.</title>
        <authorList>
            <consortium name="Lawrence Berkeley National Laboratory"/>
            <person name="Van Ingen-Buijs V.A."/>
            <person name="Van Westerhoven A.C."/>
            <person name="Haridas S."/>
            <person name="Skiadas P."/>
            <person name="Martin F."/>
            <person name="Groenewald J.Z."/>
            <person name="Crous P.W."/>
            <person name="Seidl M.F."/>
        </authorList>
    </citation>
    <scope>NUCLEOTIDE SEQUENCE [LARGE SCALE GENOMIC DNA]</scope>
    <source>
        <strain evidence="1 2">CBS 123374</strain>
    </source>
</reference>
<organism evidence="1 2">
    <name type="scientific">Phyllosticta capitalensis</name>
    <dbReference type="NCBI Taxonomy" id="121624"/>
    <lineage>
        <taxon>Eukaryota</taxon>
        <taxon>Fungi</taxon>
        <taxon>Dikarya</taxon>
        <taxon>Ascomycota</taxon>
        <taxon>Pezizomycotina</taxon>
        <taxon>Dothideomycetes</taxon>
        <taxon>Dothideomycetes incertae sedis</taxon>
        <taxon>Botryosphaeriales</taxon>
        <taxon>Phyllostictaceae</taxon>
        <taxon>Phyllosticta</taxon>
    </lineage>
</organism>
<evidence type="ECO:0008006" key="3">
    <source>
        <dbReference type="Google" id="ProtNLM"/>
    </source>
</evidence>
<dbReference type="Proteomes" id="UP001492380">
    <property type="component" value="Unassembled WGS sequence"/>
</dbReference>
<evidence type="ECO:0000313" key="2">
    <source>
        <dbReference type="Proteomes" id="UP001492380"/>
    </source>
</evidence>
<comment type="caution">
    <text evidence="1">The sequence shown here is derived from an EMBL/GenBank/DDBJ whole genome shotgun (WGS) entry which is preliminary data.</text>
</comment>
<proteinExistence type="predicted"/>